<name>A0A504J7P4_9FLAO</name>
<dbReference type="Proteomes" id="UP000315540">
    <property type="component" value="Unassembled WGS sequence"/>
</dbReference>
<dbReference type="AlphaFoldDB" id="A0A504J7P4"/>
<sequence length="291" mass="33662">MGFFRKLFGKKDNVRQREGLPDVYDIPNEDERMNWGMEKARLTLHYFQECLQNPKIGQDYFSIKARIEDNGMIEHIWLTDPSFDNEGNIFGVVGNEPIDVQNVSMNQNIGITKEFVSDWMIIEHGRLIGGYTIRAVREGLAGTQLKNFDQSLGGMIIDEGEDYFTPNLDTPEGAILLLEEAYDHDDIEKAIYCKDFDKEAELMLKETLQIEIDDELIQKTSETLKLSFIQSLQENGMPKFNGIKRAFRRQFKADDHCLVTEICYYPDGGKSFQKINTYKIDNQWKVLSPED</sequence>
<proteinExistence type="predicted"/>
<dbReference type="Pfam" id="PF10077">
    <property type="entry name" value="DUF2314"/>
    <property type="match status" value="1"/>
</dbReference>
<dbReference type="InterPro" id="IPR018756">
    <property type="entry name" value="DUF2314"/>
</dbReference>
<accession>A0A504J7P4</accession>
<comment type="caution">
    <text evidence="2">The sequence shown here is derived from an EMBL/GenBank/DDBJ whole genome shotgun (WGS) entry which is preliminary data.</text>
</comment>
<evidence type="ECO:0000313" key="3">
    <source>
        <dbReference type="Proteomes" id="UP000315540"/>
    </source>
</evidence>
<organism evidence="2 3">
    <name type="scientific">Aquimarina algicola</name>
    <dbReference type="NCBI Taxonomy" id="2589995"/>
    <lineage>
        <taxon>Bacteria</taxon>
        <taxon>Pseudomonadati</taxon>
        <taxon>Bacteroidota</taxon>
        <taxon>Flavobacteriia</taxon>
        <taxon>Flavobacteriales</taxon>
        <taxon>Flavobacteriaceae</taxon>
        <taxon>Aquimarina</taxon>
    </lineage>
</organism>
<evidence type="ECO:0000259" key="1">
    <source>
        <dbReference type="Pfam" id="PF10077"/>
    </source>
</evidence>
<keyword evidence="3" id="KW-1185">Reference proteome</keyword>
<reference evidence="2 3" key="1">
    <citation type="submission" date="2019-06" db="EMBL/GenBank/DDBJ databases">
        <authorList>
            <person name="Meng X."/>
        </authorList>
    </citation>
    <scope>NUCLEOTIDE SEQUENCE [LARGE SCALE GENOMIC DNA]</scope>
    <source>
        <strain evidence="2 3">M625</strain>
    </source>
</reference>
<dbReference type="OrthoDB" id="884440at2"/>
<protein>
    <submittedName>
        <fullName evidence="2">DUF2314 domain-containing protein</fullName>
    </submittedName>
</protein>
<dbReference type="RefSeq" id="WP_140590476.1">
    <property type="nucleotide sequence ID" value="NZ_VFWZ01000002.1"/>
</dbReference>
<gene>
    <name evidence="2" type="ORF">FHK87_04540</name>
</gene>
<dbReference type="EMBL" id="VFWZ01000002">
    <property type="protein sequence ID" value="TPN86876.1"/>
    <property type="molecule type" value="Genomic_DNA"/>
</dbReference>
<feature type="domain" description="DUF2314" evidence="1">
    <location>
        <begin position="30"/>
        <end position="153"/>
    </location>
</feature>
<evidence type="ECO:0000313" key="2">
    <source>
        <dbReference type="EMBL" id="TPN86876.1"/>
    </source>
</evidence>